<organism evidence="2">
    <name type="scientific">Tanacetum cinerariifolium</name>
    <name type="common">Dalmatian daisy</name>
    <name type="synonym">Chrysanthemum cinerariifolium</name>
    <dbReference type="NCBI Taxonomy" id="118510"/>
    <lineage>
        <taxon>Eukaryota</taxon>
        <taxon>Viridiplantae</taxon>
        <taxon>Streptophyta</taxon>
        <taxon>Embryophyta</taxon>
        <taxon>Tracheophyta</taxon>
        <taxon>Spermatophyta</taxon>
        <taxon>Magnoliopsida</taxon>
        <taxon>eudicotyledons</taxon>
        <taxon>Gunneridae</taxon>
        <taxon>Pentapetalae</taxon>
        <taxon>asterids</taxon>
        <taxon>campanulids</taxon>
        <taxon>Asterales</taxon>
        <taxon>Asteraceae</taxon>
        <taxon>Asteroideae</taxon>
        <taxon>Anthemideae</taxon>
        <taxon>Anthemidinae</taxon>
        <taxon>Tanacetum</taxon>
    </lineage>
</organism>
<proteinExistence type="predicted"/>
<evidence type="ECO:0000256" key="1">
    <source>
        <dbReference type="SAM" id="MobiDB-lite"/>
    </source>
</evidence>
<dbReference type="EMBL" id="BKCJ010002674">
    <property type="protein sequence ID" value="GEU50168.1"/>
    <property type="molecule type" value="Genomic_DNA"/>
</dbReference>
<sequence>MAANQQEKKRKSQEFSAYCLVTESSKEEEILEAAALHLIILRTPLHQSHSYRKGYDYDEDDSRGCGRGHGGSPLGFGEMMKKRKQDPRAKGIENDHNNDLDAGSTTFTSCSSSCSSSQTIKSGMLVVKEVENVERTARRLPKNRLRFIVDIYKFTRQL</sequence>
<evidence type="ECO:0000313" key="2">
    <source>
        <dbReference type="EMBL" id="GEU50168.1"/>
    </source>
</evidence>
<accession>A0A6L2KL10</accession>
<feature type="region of interest" description="Disordered" evidence="1">
    <location>
        <begin position="59"/>
        <end position="100"/>
    </location>
</feature>
<feature type="compositionally biased region" description="Basic and acidic residues" evidence="1">
    <location>
        <begin position="86"/>
        <end position="99"/>
    </location>
</feature>
<feature type="compositionally biased region" description="Gly residues" evidence="1">
    <location>
        <begin position="65"/>
        <end position="74"/>
    </location>
</feature>
<reference evidence="2" key="1">
    <citation type="journal article" date="2019" name="Sci. Rep.">
        <title>Draft genome of Tanacetum cinerariifolium, the natural source of mosquito coil.</title>
        <authorList>
            <person name="Yamashiro T."/>
            <person name="Shiraishi A."/>
            <person name="Satake H."/>
            <person name="Nakayama K."/>
        </authorList>
    </citation>
    <scope>NUCLEOTIDE SEQUENCE</scope>
</reference>
<protein>
    <submittedName>
        <fullName evidence="2">Uncharacterized protein</fullName>
    </submittedName>
</protein>
<dbReference type="AlphaFoldDB" id="A0A6L2KL10"/>
<comment type="caution">
    <text evidence="2">The sequence shown here is derived from an EMBL/GenBank/DDBJ whole genome shotgun (WGS) entry which is preliminary data.</text>
</comment>
<name>A0A6L2KL10_TANCI</name>
<gene>
    <name evidence="2" type="ORF">Tci_022146</name>
</gene>